<dbReference type="SUPFAM" id="SSF50939">
    <property type="entry name" value="Sialidases"/>
    <property type="match status" value="1"/>
</dbReference>
<name>A0A1D8TVI2_9CYAN</name>
<keyword evidence="2" id="KW-0604">Photosystem II</keyword>
<protein>
    <recommendedName>
        <fullName evidence="7">Photosynthesis system II assembly factor Ycf48/Hcf136-like domain-containing protein</fullName>
    </recommendedName>
</protein>
<reference evidence="6" key="1">
    <citation type="submission" date="2016-10" db="EMBL/GenBank/DDBJ databases">
        <title>Comparative genomics uncovers the prolific and rare metabolic potential of the cyanobacterial genus Moorea.</title>
        <authorList>
            <person name="Leao T."/>
            <person name="Castelao G."/>
            <person name="Korobeynikov A."/>
            <person name="Monroe E.A."/>
            <person name="Podell S."/>
            <person name="Glukhov E."/>
            <person name="Allen E."/>
            <person name="Gerwick W.H."/>
            <person name="Gerwick L."/>
        </authorList>
    </citation>
    <scope>NUCLEOTIDE SEQUENCE [LARGE SCALE GENOMIC DNA]</scope>
    <source>
        <strain evidence="6">PAL-8-15-08-1</strain>
    </source>
</reference>
<dbReference type="InterPro" id="IPR025965">
    <property type="entry name" value="FlgD/Vpr_Ig-like"/>
</dbReference>
<dbReference type="InterPro" id="IPR036278">
    <property type="entry name" value="Sialidase_sf"/>
</dbReference>
<dbReference type="KEGG" id="mpro:BJP34_21510"/>
<evidence type="ECO:0000256" key="2">
    <source>
        <dbReference type="ARBA" id="ARBA00023276"/>
    </source>
</evidence>
<dbReference type="STRING" id="1458985.BJP34_21510"/>
<evidence type="ECO:0000259" key="4">
    <source>
        <dbReference type="Pfam" id="PF14870"/>
    </source>
</evidence>
<dbReference type="Gene3D" id="2.130.10.10">
    <property type="entry name" value="YVTN repeat-like/Quinoprotein amine dehydrogenase"/>
    <property type="match status" value="2"/>
</dbReference>
<dbReference type="InterPro" id="IPR028203">
    <property type="entry name" value="PSII_CF48-like_dom"/>
</dbReference>
<dbReference type="Pfam" id="PF14870">
    <property type="entry name" value="PSII_BNR"/>
    <property type="match status" value="1"/>
</dbReference>
<feature type="domain" description="Photosynthesis system II assembly factor Ycf48/Hcf136-like" evidence="4">
    <location>
        <begin position="27"/>
        <end position="160"/>
    </location>
</feature>
<dbReference type="PANTHER" id="PTHR47199:SF2">
    <property type="entry name" value="PHOTOSYSTEM II STABILITY_ASSEMBLY FACTOR HCF136, CHLOROPLASTIC"/>
    <property type="match status" value="1"/>
</dbReference>
<dbReference type="SUPFAM" id="SSF110296">
    <property type="entry name" value="Oligoxyloglucan reducing end-specific cellobiohydrolase"/>
    <property type="match status" value="1"/>
</dbReference>
<gene>
    <name evidence="5" type="ORF">BJP34_21510</name>
</gene>
<dbReference type="EMBL" id="CP017599">
    <property type="protein sequence ID" value="AOX01672.1"/>
    <property type="molecule type" value="Genomic_DNA"/>
</dbReference>
<dbReference type="PANTHER" id="PTHR47199">
    <property type="entry name" value="PHOTOSYSTEM II STABILITY/ASSEMBLY FACTOR HCF136, CHLOROPLASTIC"/>
    <property type="match status" value="1"/>
</dbReference>
<evidence type="ECO:0000259" key="3">
    <source>
        <dbReference type="Pfam" id="PF13860"/>
    </source>
</evidence>
<dbReference type="AlphaFoldDB" id="A0A1D8TVI2"/>
<evidence type="ECO:0008006" key="7">
    <source>
        <dbReference type="Google" id="ProtNLM"/>
    </source>
</evidence>
<dbReference type="InterPro" id="IPR015943">
    <property type="entry name" value="WD40/YVTN_repeat-like_dom_sf"/>
</dbReference>
<proteinExistence type="predicted"/>
<organism evidence="5 6">
    <name type="scientific">Moorena producens PAL-8-15-08-1</name>
    <dbReference type="NCBI Taxonomy" id="1458985"/>
    <lineage>
        <taxon>Bacteria</taxon>
        <taxon>Bacillati</taxon>
        <taxon>Cyanobacteriota</taxon>
        <taxon>Cyanophyceae</taxon>
        <taxon>Coleofasciculales</taxon>
        <taxon>Coleofasciculaceae</taxon>
        <taxon>Moorena</taxon>
    </lineage>
</organism>
<dbReference type="CDD" id="cd15482">
    <property type="entry name" value="Sialidase_non-viral"/>
    <property type="match status" value="2"/>
</dbReference>
<dbReference type="Proteomes" id="UP000177870">
    <property type="component" value="Chromosome"/>
</dbReference>
<evidence type="ECO:0000256" key="1">
    <source>
        <dbReference type="ARBA" id="ARBA00022531"/>
    </source>
</evidence>
<evidence type="ECO:0000313" key="6">
    <source>
        <dbReference type="Proteomes" id="UP000177870"/>
    </source>
</evidence>
<keyword evidence="1" id="KW-0602">Photosynthesis</keyword>
<accession>A0A1D8TVI2</accession>
<dbReference type="GO" id="GO:0015979">
    <property type="term" value="P:photosynthesis"/>
    <property type="evidence" value="ECO:0007669"/>
    <property type="project" value="UniProtKB-KW"/>
</dbReference>
<dbReference type="Pfam" id="PF13860">
    <property type="entry name" value="FlgD_ig"/>
    <property type="match status" value="1"/>
</dbReference>
<dbReference type="Gene3D" id="2.60.40.4070">
    <property type="match status" value="1"/>
</dbReference>
<evidence type="ECO:0000313" key="5">
    <source>
        <dbReference type="EMBL" id="AOX01672.1"/>
    </source>
</evidence>
<dbReference type="GO" id="GO:0009523">
    <property type="term" value="C:photosystem II"/>
    <property type="evidence" value="ECO:0007669"/>
    <property type="project" value="UniProtKB-KW"/>
</dbReference>
<sequence>MIAKSVLKTAMFGQGVNMNLRDNGYRWVATPAPLAGRYDDIFFINPNVGWAVNGNGQILKTEDGGGHWKIQEQLQGVYFRCIHMLDEQIGWVGCVTPRKQLYHTSDGGKNWVLVENLPADAPSAVCGLWVLDQENVFASGTNYPERPARFFKTNDGGQTWFVRDMEDVATLLVDIYFKDDQTGWVVGGRSVRPNPRRSDVVPTVLKTTDGGNTWQDMLGDINVPLGEWGWKIQFLDDDPEFGVVACENLKAGAILITEDGGNSWRRQEIRNSNGQMINENLEGIGFLNRQLGWVGGWGDQVFESGRTSETTDGGFTWSDLTPDWPKPDPGYSCPPSPNIGQYINRFRFVSDGSVTVAYASGNTVYKYTNQELHEPTEREVASNRLLGATELHITADQVLIPLTVPEGATNLSVVLYDRFAGKVRTLLEERNPAEGPRPISWDLRDDSGQKLAPGQFMARVTCDNESESRLIFPERTGDRLALTAMTPHVLRED</sequence>
<feature type="domain" description="FlgD/Vpr Ig-like" evidence="3">
    <location>
        <begin position="400"/>
        <end position="464"/>
    </location>
</feature>